<keyword evidence="3" id="KW-0687">Ribonucleoprotein</keyword>
<dbReference type="GO" id="GO:0006412">
    <property type="term" value="P:translation"/>
    <property type="evidence" value="ECO:0007669"/>
    <property type="project" value="InterPro"/>
</dbReference>
<sequence>MQYLRKRTAFNPNRGHTHFRSPAKILWRTVRGMLPHKTPRGEKVLGNLKTFEGVPPPYDKTKKMVVPAALRVLRLKPMRPFTDLGRLSSEVGWKYKDVVQRLEDKRKKRSQDWYNRKKKLAKLRTQAVEIANAKLTESERQLLANYGY</sequence>
<evidence type="ECO:0000256" key="1">
    <source>
        <dbReference type="ARBA" id="ARBA00006227"/>
    </source>
</evidence>
<reference evidence="4" key="1">
    <citation type="journal article" date="2020" name="J. Eukaryot. Microbiol.">
        <title>De novo Sequencing, Assembly and Annotation of the Transcriptome for the Free-Living Testate Amoeba Arcella intermedia.</title>
        <authorList>
            <person name="Ribeiro G.M."/>
            <person name="Porfirio-Sousa A.L."/>
            <person name="Maurer-Alcala X.X."/>
            <person name="Katz L.A."/>
            <person name="Lahr D.J.G."/>
        </authorList>
    </citation>
    <scope>NUCLEOTIDE SEQUENCE</scope>
</reference>
<dbReference type="InterPro" id="IPR036899">
    <property type="entry name" value="Ribosomal_uL13_sf"/>
</dbReference>
<protein>
    <recommendedName>
        <fullName evidence="5">Ribosomal protein L13a</fullName>
    </recommendedName>
</protein>
<evidence type="ECO:0000256" key="3">
    <source>
        <dbReference type="ARBA" id="ARBA00023274"/>
    </source>
</evidence>
<dbReference type="GO" id="GO:0017148">
    <property type="term" value="P:negative regulation of translation"/>
    <property type="evidence" value="ECO:0007669"/>
    <property type="project" value="TreeGrafter"/>
</dbReference>
<name>A0A6B2LJ73_9EUKA</name>
<dbReference type="GO" id="GO:0003735">
    <property type="term" value="F:structural constituent of ribosome"/>
    <property type="evidence" value="ECO:0007669"/>
    <property type="project" value="InterPro"/>
</dbReference>
<accession>A0A6B2LJ73</accession>
<evidence type="ECO:0000313" key="4">
    <source>
        <dbReference type="EMBL" id="NDV37045.1"/>
    </source>
</evidence>
<dbReference type="GO" id="GO:0022625">
    <property type="term" value="C:cytosolic large ribosomal subunit"/>
    <property type="evidence" value="ECO:0007669"/>
    <property type="project" value="TreeGrafter"/>
</dbReference>
<dbReference type="InterPro" id="IPR005822">
    <property type="entry name" value="Ribosomal_uL13"/>
</dbReference>
<dbReference type="PANTHER" id="PTHR11545:SF3">
    <property type="entry name" value="LARGE RIBOSOMAL SUBUNIT PROTEIN UL13"/>
    <property type="match status" value="1"/>
</dbReference>
<comment type="similarity">
    <text evidence="1">Belongs to the universal ribosomal protein uL13 family.</text>
</comment>
<dbReference type="SUPFAM" id="SSF52161">
    <property type="entry name" value="Ribosomal protein L13"/>
    <property type="match status" value="1"/>
</dbReference>
<dbReference type="PANTHER" id="PTHR11545">
    <property type="entry name" value="RIBOSOMAL PROTEIN L13"/>
    <property type="match status" value="1"/>
</dbReference>
<dbReference type="AlphaFoldDB" id="A0A6B2LJ73"/>
<evidence type="ECO:0000256" key="2">
    <source>
        <dbReference type="ARBA" id="ARBA00022980"/>
    </source>
</evidence>
<dbReference type="EMBL" id="GIBP01008076">
    <property type="protein sequence ID" value="NDV37045.1"/>
    <property type="molecule type" value="Transcribed_RNA"/>
</dbReference>
<keyword evidence="2" id="KW-0689">Ribosomal protein</keyword>
<dbReference type="Gene3D" id="6.10.250.3250">
    <property type="match status" value="1"/>
</dbReference>
<evidence type="ECO:0008006" key="5">
    <source>
        <dbReference type="Google" id="ProtNLM"/>
    </source>
</evidence>
<organism evidence="4">
    <name type="scientific">Arcella intermedia</name>
    <dbReference type="NCBI Taxonomy" id="1963864"/>
    <lineage>
        <taxon>Eukaryota</taxon>
        <taxon>Amoebozoa</taxon>
        <taxon>Tubulinea</taxon>
        <taxon>Elardia</taxon>
        <taxon>Arcellinida</taxon>
        <taxon>Sphaerothecina</taxon>
        <taxon>Arcellidae</taxon>
        <taxon>Arcella</taxon>
    </lineage>
</organism>
<dbReference type="Gene3D" id="3.90.1180.10">
    <property type="entry name" value="Ribosomal protein L13"/>
    <property type="match status" value="1"/>
</dbReference>
<proteinExistence type="inferred from homology"/>
<dbReference type="Pfam" id="PF00572">
    <property type="entry name" value="Ribosomal_L13"/>
    <property type="match status" value="1"/>
</dbReference>
<dbReference type="GO" id="GO:0003729">
    <property type="term" value="F:mRNA binding"/>
    <property type="evidence" value="ECO:0007669"/>
    <property type="project" value="TreeGrafter"/>
</dbReference>
<dbReference type="FunFam" id="6.10.250.3250:FF:000001">
    <property type="entry name" value="60S ribosomal protein L13a"/>
    <property type="match status" value="1"/>
</dbReference>